<feature type="compositionally biased region" description="Basic and acidic residues" evidence="1">
    <location>
        <begin position="1"/>
        <end position="12"/>
    </location>
</feature>
<dbReference type="AlphaFoldDB" id="A0AAV4EI56"/>
<evidence type="ECO:0000313" key="3">
    <source>
        <dbReference type="Proteomes" id="UP000762676"/>
    </source>
</evidence>
<comment type="caution">
    <text evidence="2">The sequence shown here is derived from an EMBL/GenBank/DDBJ whole genome shotgun (WGS) entry which is preliminary data.</text>
</comment>
<feature type="compositionally biased region" description="Polar residues" evidence="1">
    <location>
        <begin position="19"/>
        <end position="29"/>
    </location>
</feature>
<accession>A0AAV4EI56</accession>
<dbReference type="EMBL" id="BMAT01000137">
    <property type="protein sequence ID" value="GFR60362.1"/>
    <property type="molecule type" value="Genomic_DNA"/>
</dbReference>
<protein>
    <submittedName>
        <fullName evidence="2">Uncharacterized protein</fullName>
    </submittedName>
</protein>
<feature type="region of interest" description="Disordered" evidence="1">
    <location>
        <begin position="1"/>
        <end position="29"/>
    </location>
</feature>
<dbReference type="Proteomes" id="UP000762676">
    <property type="component" value="Unassembled WGS sequence"/>
</dbReference>
<keyword evidence="3" id="KW-1185">Reference proteome</keyword>
<organism evidence="2 3">
    <name type="scientific">Elysia marginata</name>
    <dbReference type="NCBI Taxonomy" id="1093978"/>
    <lineage>
        <taxon>Eukaryota</taxon>
        <taxon>Metazoa</taxon>
        <taxon>Spiralia</taxon>
        <taxon>Lophotrochozoa</taxon>
        <taxon>Mollusca</taxon>
        <taxon>Gastropoda</taxon>
        <taxon>Heterobranchia</taxon>
        <taxon>Euthyneura</taxon>
        <taxon>Panpulmonata</taxon>
        <taxon>Sacoglossa</taxon>
        <taxon>Placobranchoidea</taxon>
        <taxon>Plakobranchidae</taxon>
        <taxon>Elysia</taxon>
    </lineage>
</organism>
<evidence type="ECO:0000313" key="2">
    <source>
        <dbReference type="EMBL" id="GFR60362.1"/>
    </source>
</evidence>
<reference evidence="2 3" key="1">
    <citation type="journal article" date="2021" name="Elife">
        <title>Chloroplast acquisition without the gene transfer in kleptoplastic sea slugs, Plakobranchus ocellatus.</title>
        <authorList>
            <person name="Maeda T."/>
            <person name="Takahashi S."/>
            <person name="Yoshida T."/>
            <person name="Shimamura S."/>
            <person name="Takaki Y."/>
            <person name="Nagai Y."/>
            <person name="Toyoda A."/>
            <person name="Suzuki Y."/>
            <person name="Arimoto A."/>
            <person name="Ishii H."/>
            <person name="Satoh N."/>
            <person name="Nishiyama T."/>
            <person name="Hasebe M."/>
            <person name="Maruyama T."/>
            <person name="Minagawa J."/>
            <person name="Obokata J."/>
            <person name="Shigenobu S."/>
        </authorList>
    </citation>
    <scope>NUCLEOTIDE SEQUENCE [LARGE SCALE GENOMIC DNA]</scope>
</reference>
<name>A0AAV4EI56_9GAST</name>
<sequence length="120" mass="13432">MEEPESSSRETDPLLNRSDPVTTADSVEASKSCNHRLKMGQDEATTVNLVFTAHQSPDSGRLKATGIFDPTAPCIQPHLAPSDYYLFLQPKKYLKDEEVIADVRRWCRGQSSEFFADGVR</sequence>
<gene>
    <name evidence="2" type="ORF">ElyMa_000077400</name>
</gene>
<proteinExistence type="predicted"/>
<evidence type="ECO:0000256" key="1">
    <source>
        <dbReference type="SAM" id="MobiDB-lite"/>
    </source>
</evidence>